<proteinExistence type="predicted"/>
<evidence type="ECO:0000256" key="1">
    <source>
        <dbReference type="SAM" id="Phobius"/>
    </source>
</evidence>
<dbReference type="GeneID" id="56031701"/>
<keyword evidence="1" id="KW-0472">Membrane</keyword>
<evidence type="ECO:0000313" key="3">
    <source>
        <dbReference type="Proteomes" id="UP000509241"/>
    </source>
</evidence>
<reference evidence="2 3" key="1">
    <citation type="submission" date="2020-07" db="EMBL/GenBank/DDBJ databases">
        <authorList>
            <person name="Cui H."/>
        </authorList>
    </citation>
    <scope>NUCLEOTIDE SEQUENCE [LARGE SCALE GENOMIC DNA]</scope>
    <source>
        <strain evidence="2 3">YPL8</strain>
    </source>
</reference>
<gene>
    <name evidence="2" type="ORF">HYG82_00380</name>
</gene>
<dbReference type="EMBL" id="CP058601">
    <property type="protein sequence ID" value="QLG47407.1"/>
    <property type="molecule type" value="Genomic_DNA"/>
</dbReference>
<sequence length="69" mass="7249">MLERPDAVLTLIPLLAVSGLATRMLIMMTGIGTTLLSAPLAPVGYGAALALVFLELLTWPIAERLGDQS</sequence>
<dbReference type="KEGG" id="haly:HYG82_00380"/>
<keyword evidence="1" id="KW-0812">Transmembrane</keyword>
<dbReference type="OrthoDB" id="177829at2157"/>
<organism evidence="2 3">
    <name type="scientific">Natrinema halophilum</name>
    <dbReference type="NCBI Taxonomy" id="1699371"/>
    <lineage>
        <taxon>Archaea</taxon>
        <taxon>Methanobacteriati</taxon>
        <taxon>Methanobacteriota</taxon>
        <taxon>Stenosarchaea group</taxon>
        <taxon>Halobacteria</taxon>
        <taxon>Halobacteriales</taxon>
        <taxon>Natrialbaceae</taxon>
        <taxon>Natrinema</taxon>
    </lineage>
</organism>
<evidence type="ECO:0000313" key="2">
    <source>
        <dbReference type="EMBL" id="QLG47407.1"/>
    </source>
</evidence>
<dbReference type="Proteomes" id="UP000509241">
    <property type="component" value="Chromosome"/>
</dbReference>
<keyword evidence="1" id="KW-1133">Transmembrane helix</keyword>
<feature type="transmembrane region" description="Helical" evidence="1">
    <location>
        <begin position="43"/>
        <end position="62"/>
    </location>
</feature>
<dbReference type="RefSeq" id="WP_179259150.1">
    <property type="nucleotide sequence ID" value="NZ_CP058601.1"/>
</dbReference>
<feature type="transmembrane region" description="Helical" evidence="1">
    <location>
        <begin position="7"/>
        <end position="31"/>
    </location>
</feature>
<keyword evidence="3" id="KW-1185">Reference proteome</keyword>
<accession>A0A7D5GF72</accession>
<protein>
    <submittedName>
        <fullName evidence="2">Uncharacterized protein</fullName>
    </submittedName>
</protein>
<name>A0A7D5GF72_9EURY</name>
<dbReference type="AlphaFoldDB" id="A0A7D5GF72"/>